<feature type="region of interest" description="Disordered" evidence="1">
    <location>
        <begin position="1"/>
        <end position="46"/>
    </location>
</feature>
<keyword evidence="3" id="KW-1185">Reference proteome</keyword>
<accession>A0A2J6SHF4</accession>
<organism evidence="2 3">
    <name type="scientific">Hyaloscypha bicolor E</name>
    <dbReference type="NCBI Taxonomy" id="1095630"/>
    <lineage>
        <taxon>Eukaryota</taxon>
        <taxon>Fungi</taxon>
        <taxon>Dikarya</taxon>
        <taxon>Ascomycota</taxon>
        <taxon>Pezizomycotina</taxon>
        <taxon>Leotiomycetes</taxon>
        <taxon>Helotiales</taxon>
        <taxon>Hyaloscyphaceae</taxon>
        <taxon>Hyaloscypha</taxon>
        <taxon>Hyaloscypha bicolor</taxon>
    </lineage>
</organism>
<evidence type="ECO:0000313" key="3">
    <source>
        <dbReference type="Proteomes" id="UP000235371"/>
    </source>
</evidence>
<dbReference type="OrthoDB" id="4217619at2759"/>
<reference evidence="2 3" key="1">
    <citation type="submission" date="2016-04" db="EMBL/GenBank/DDBJ databases">
        <title>A degradative enzymes factory behind the ericoid mycorrhizal symbiosis.</title>
        <authorList>
            <consortium name="DOE Joint Genome Institute"/>
            <person name="Martino E."/>
            <person name="Morin E."/>
            <person name="Grelet G."/>
            <person name="Kuo A."/>
            <person name="Kohler A."/>
            <person name="Daghino S."/>
            <person name="Barry K."/>
            <person name="Choi C."/>
            <person name="Cichocki N."/>
            <person name="Clum A."/>
            <person name="Copeland A."/>
            <person name="Hainaut M."/>
            <person name="Haridas S."/>
            <person name="Labutti K."/>
            <person name="Lindquist E."/>
            <person name="Lipzen A."/>
            <person name="Khouja H.-R."/>
            <person name="Murat C."/>
            <person name="Ohm R."/>
            <person name="Olson A."/>
            <person name="Spatafora J."/>
            <person name="Veneault-Fourrey C."/>
            <person name="Henrissat B."/>
            <person name="Grigoriev I."/>
            <person name="Martin F."/>
            <person name="Perotto S."/>
        </authorList>
    </citation>
    <scope>NUCLEOTIDE SEQUENCE [LARGE SCALE GENOMIC DNA]</scope>
    <source>
        <strain evidence="2 3">E</strain>
    </source>
</reference>
<protein>
    <submittedName>
        <fullName evidence="2">AT hook domain-containing protein family protein</fullName>
    </submittedName>
</protein>
<dbReference type="InParanoid" id="A0A2J6SHF4"/>
<evidence type="ECO:0000256" key="1">
    <source>
        <dbReference type="SAM" id="MobiDB-lite"/>
    </source>
</evidence>
<gene>
    <name evidence="2" type="ORF">K444DRAFT_648199</name>
</gene>
<dbReference type="STRING" id="1095630.A0A2J6SHF4"/>
<name>A0A2J6SHF4_9HELO</name>
<evidence type="ECO:0000313" key="2">
    <source>
        <dbReference type="EMBL" id="PMD50202.1"/>
    </source>
</evidence>
<dbReference type="Proteomes" id="UP000235371">
    <property type="component" value="Unassembled WGS sequence"/>
</dbReference>
<proteinExistence type="predicted"/>
<feature type="compositionally biased region" description="Polar residues" evidence="1">
    <location>
        <begin position="1"/>
        <end position="22"/>
    </location>
</feature>
<dbReference type="AlphaFoldDB" id="A0A2J6SHF4"/>
<dbReference type="EMBL" id="KZ613913">
    <property type="protein sequence ID" value="PMD50202.1"/>
    <property type="molecule type" value="Genomic_DNA"/>
</dbReference>
<dbReference type="Gene3D" id="2.40.10.120">
    <property type="match status" value="1"/>
</dbReference>
<dbReference type="GeneID" id="36593515"/>
<dbReference type="InterPro" id="IPR009003">
    <property type="entry name" value="Peptidase_S1_PA"/>
</dbReference>
<dbReference type="RefSeq" id="XP_024727106.1">
    <property type="nucleotide sequence ID" value="XM_024885438.1"/>
</dbReference>
<dbReference type="Pfam" id="PF13365">
    <property type="entry name" value="Trypsin_2"/>
    <property type="match status" value="1"/>
</dbReference>
<sequence>MPTTRRNLGSFKSAQASSTASKPQPPAVPSPMTFTNIPASSSKSPESITLISPGSKFSNLKSSELTLLRKKQAQLSSTAPQTLTSLPSPAHLNALLSTLIFAQHEAGTAVCIHPSGWLLTCAHCFGDDEAEYLSSQKKRWLLYYTGLAVLVECRAWDPRRDLALLKIIAIETPAPGNLASGSAPVFACLKLSEAAPKYRLQLICIGQPGRDDLEAEGNKKTKYNLIEISEGRWKGMVKGQDPQDNAEIGSLMHDCWTYWGHSGAPLISAEEGGLVGLHSSWDDKTAMRHGVPGVAIREFLSEHLHADGNFDEGLGTGANPIEIT</sequence>
<dbReference type="SUPFAM" id="SSF50494">
    <property type="entry name" value="Trypsin-like serine proteases"/>
    <property type="match status" value="1"/>
</dbReference>
<feature type="compositionally biased region" description="Polar residues" evidence="1">
    <location>
        <begin position="32"/>
        <end position="46"/>
    </location>
</feature>